<dbReference type="Pfam" id="PF13927">
    <property type="entry name" value="Ig_3"/>
    <property type="match status" value="1"/>
</dbReference>
<keyword evidence="1" id="KW-0732">Signal</keyword>
<dbReference type="InterPro" id="IPR003599">
    <property type="entry name" value="Ig_sub"/>
</dbReference>
<name>A0A3M7RIY5_BRAPC</name>
<dbReference type="GO" id="GO:0050808">
    <property type="term" value="P:synapse organization"/>
    <property type="evidence" value="ECO:0007669"/>
    <property type="project" value="TreeGrafter"/>
</dbReference>
<dbReference type="GO" id="GO:0032589">
    <property type="term" value="C:neuron projection membrane"/>
    <property type="evidence" value="ECO:0007669"/>
    <property type="project" value="TreeGrafter"/>
</dbReference>
<dbReference type="PANTHER" id="PTHR23279">
    <property type="entry name" value="DEFECTIVE PROBOSCIS EXTENSION RESPONSE DPR -RELATED"/>
    <property type="match status" value="1"/>
</dbReference>
<dbReference type="InterPro" id="IPR013098">
    <property type="entry name" value="Ig_I-set"/>
</dbReference>
<dbReference type="SUPFAM" id="SSF48726">
    <property type="entry name" value="Immunoglobulin"/>
    <property type="match status" value="2"/>
</dbReference>
<dbReference type="PROSITE" id="PS50835">
    <property type="entry name" value="IG_LIKE"/>
    <property type="match status" value="2"/>
</dbReference>
<evidence type="ECO:0000259" key="2">
    <source>
        <dbReference type="PROSITE" id="PS50835"/>
    </source>
</evidence>
<evidence type="ECO:0000313" key="3">
    <source>
        <dbReference type="EMBL" id="RNA23357.1"/>
    </source>
</evidence>
<dbReference type="InterPro" id="IPR007110">
    <property type="entry name" value="Ig-like_dom"/>
</dbReference>
<dbReference type="InterPro" id="IPR013783">
    <property type="entry name" value="Ig-like_fold"/>
</dbReference>
<protein>
    <recommendedName>
        <fullName evidence="2">Ig-like domain-containing protein</fullName>
    </recommendedName>
</protein>
<gene>
    <name evidence="3" type="ORF">BpHYR1_033586</name>
</gene>
<evidence type="ECO:0000256" key="1">
    <source>
        <dbReference type="SAM" id="SignalP"/>
    </source>
</evidence>
<keyword evidence="4" id="KW-1185">Reference proteome</keyword>
<dbReference type="InterPro" id="IPR037448">
    <property type="entry name" value="Zig-8"/>
</dbReference>
<comment type="caution">
    <text evidence="3">The sequence shown here is derived from an EMBL/GenBank/DDBJ whole genome shotgun (WGS) entry which is preliminary data.</text>
</comment>
<dbReference type="InterPro" id="IPR036179">
    <property type="entry name" value="Ig-like_dom_sf"/>
</dbReference>
<dbReference type="Proteomes" id="UP000276133">
    <property type="component" value="Unassembled WGS sequence"/>
</dbReference>
<dbReference type="Gene3D" id="2.60.40.10">
    <property type="entry name" value="Immunoglobulins"/>
    <property type="match status" value="2"/>
</dbReference>
<organism evidence="3 4">
    <name type="scientific">Brachionus plicatilis</name>
    <name type="common">Marine rotifer</name>
    <name type="synonym">Brachionus muelleri</name>
    <dbReference type="NCBI Taxonomy" id="10195"/>
    <lineage>
        <taxon>Eukaryota</taxon>
        <taxon>Metazoa</taxon>
        <taxon>Spiralia</taxon>
        <taxon>Gnathifera</taxon>
        <taxon>Rotifera</taxon>
        <taxon>Eurotatoria</taxon>
        <taxon>Monogononta</taxon>
        <taxon>Pseudotrocha</taxon>
        <taxon>Ploima</taxon>
        <taxon>Brachionidae</taxon>
        <taxon>Brachionus</taxon>
    </lineage>
</organism>
<evidence type="ECO:0000313" key="4">
    <source>
        <dbReference type="Proteomes" id="UP000276133"/>
    </source>
</evidence>
<reference evidence="3 4" key="1">
    <citation type="journal article" date="2018" name="Sci. Rep.">
        <title>Genomic signatures of local adaptation to the degree of environmental predictability in rotifers.</title>
        <authorList>
            <person name="Franch-Gras L."/>
            <person name="Hahn C."/>
            <person name="Garcia-Roger E.M."/>
            <person name="Carmona M.J."/>
            <person name="Serra M."/>
            <person name="Gomez A."/>
        </authorList>
    </citation>
    <scope>NUCLEOTIDE SEQUENCE [LARGE SCALE GENOMIC DNA]</scope>
    <source>
        <strain evidence="3">HYR1</strain>
    </source>
</reference>
<feature type="chain" id="PRO_5018156337" description="Ig-like domain-containing protein" evidence="1">
    <location>
        <begin position="19"/>
        <end position="333"/>
    </location>
</feature>
<dbReference type="CDD" id="cd00096">
    <property type="entry name" value="Ig"/>
    <property type="match status" value="1"/>
</dbReference>
<proteinExistence type="predicted"/>
<sequence length="333" mass="38541">MLINLIIFLAIIREPIKALELIHNKGNFIDTLEIYSSKFPRSFTQNPHRNFVSTQILRPSILKIYQPNVTLDQGDKLSLNCPFTSGNIKTIIWTKEFRAPKIISHNHELYSKNSKYSLIESNYSLQVCPVGRRDSGWYSCYVVKKTLYEQNVKYFVYVKVLGLDDGENDDYEYTDDLIPDKCKNLPSTTPGAMDTSLKRQIGTEIIARKTEEKIFDLSIGKSSGTETESLQVSPRYLMVNESSSFQLQCFYSGPNYLHVRLKWFKNEKELKENMRFVLVDYITNRSVLRIVKFSFAVKSDSGQYKCVAYTNSKEILFQKTEKSFSFINVNCKS</sequence>
<dbReference type="AlphaFoldDB" id="A0A3M7RIY5"/>
<dbReference type="SMART" id="SM00409">
    <property type="entry name" value="IG"/>
    <property type="match status" value="2"/>
</dbReference>
<accession>A0A3M7RIY5</accession>
<feature type="signal peptide" evidence="1">
    <location>
        <begin position="1"/>
        <end position="18"/>
    </location>
</feature>
<feature type="domain" description="Ig-like" evidence="2">
    <location>
        <begin position="59"/>
        <end position="142"/>
    </location>
</feature>
<dbReference type="OrthoDB" id="10513027at2759"/>
<dbReference type="EMBL" id="REGN01003305">
    <property type="protein sequence ID" value="RNA23357.1"/>
    <property type="molecule type" value="Genomic_DNA"/>
</dbReference>
<dbReference type="PANTHER" id="PTHR23279:SF36">
    <property type="entry name" value="DEFECTIVE PROBOSCIS EXTENSION RESPONSE 9, ISOFORM A"/>
    <property type="match status" value="1"/>
</dbReference>
<feature type="domain" description="Ig-like" evidence="2">
    <location>
        <begin position="228"/>
        <end position="316"/>
    </location>
</feature>
<dbReference type="Pfam" id="PF07679">
    <property type="entry name" value="I-set"/>
    <property type="match status" value="1"/>
</dbReference>